<dbReference type="InterPro" id="IPR011539">
    <property type="entry name" value="RHD_DNA_bind_dom"/>
</dbReference>
<dbReference type="FunFam" id="2.60.40.340:FF:000002">
    <property type="entry name" value="Nuclear factor of activated T-cells 5, tonicity-responsive"/>
    <property type="match status" value="1"/>
</dbReference>
<dbReference type="GO" id="GO:0048468">
    <property type="term" value="P:cell development"/>
    <property type="evidence" value="ECO:0007669"/>
    <property type="project" value="UniProtKB-ARBA"/>
</dbReference>
<keyword evidence="4" id="KW-0597">Phosphoprotein</keyword>
<comment type="subcellular location">
    <subcellularLocation>
        <location evidence="2">Cytoplasm</location>
    </subcellularLocation>
    <subcellularLocation>
        <location evidence="1">Nucleus</location>
    </subcellularLocation>
</comment>
<evidence type="ECO:0000313" key="12">
    <source>
        <dbReference type="Proteomes" id="UP001497472"/>
    </source>
</evidence>
<dbReference type="InterPro" id="IPR013783">
    <property type="entry name" value="Ig-like_fold"/>
</dbReference>
<evidence type="ECO:0000256" key="7">
    <source>
        <dbReference type="ARBA" id="ARBA00023163"/>
    </source>
</evidence>
<keyword evidence="12" id="KW-1185">Reference proteome</keyword>
<dbReference type="PROSITE" id="PS50254">
    <property type="entry name" value="REL_2"/>
    <property type="match status" value="1"/>
</dbReference>
<reference evidence="11 12" key="1">
    <citation type="submission" date="2023-11" db="EMBL/GenBank/DDBJ databases">
        <authorList>
            <person name="Okamura Y."/>
        </authorList>
    </citation>
    <scope>NUCLEOTIDE SEQUENCE [LARGE SCALE GENOMIC DNA]</scope>
</reference>
<keyword evidence="3" id="KW-0963">Cytoplasm</keyword>
<dbReference type="InterPro" id="IPR002909">
    <property type="entry name" value="IPT_dom"/>
</dbReference>
<keyword evidence="7" id="KW-0804">Transcription</keyword>
<dbReference type="PANTHER" id="PTHR12533">
    <property type="entry name" value="NFAT"/>
    <property type="match status" value="1"/>
</dbReference>
<evidence type="ECO:0000256" key="4">
    <source>
        <dbReference type="ARBA" id="ARBA00022553"/>
    </source>
</evidence>
<feature type="domain" description="RHD" evidence="10">
    <location>
        <begin position="257"/>
        <end position="450"/>
    </location>
</feature>
<dbReference type="GO" id="GO:0000981">
    <property type="term" value="F:DNA-binding transcription factor activity, RNA polymerase II-specific"/>
    <property type="evidence" value="ECO:0007669"/>
    <property type="project" value="TreeGrafter"/>
</dbReference>
<dbReference type="Pfam" id="PF00554">
    <property type="entry name" value="RHD_DNA_bind"/>
    <property type="match status" value="1"/>
</dbReference>
<evidence type="ECO:0000313" key="11">
    <source>
        <dbReference type="EMBL" id="CAK1549591.1"/>
    </source>
</evidence>
<dbReference type="Proteomes" id="UP001497472">
    <property type="component" value="Unassembled WGS sequence"/>
</dbReference>
<evidence type="ECO:0000256" key="2">
    <source>
        <dbReference type="ARBA" id="ARBA00004496"/>
    </source>
</evidence>
<comment type="caution">
    <text evidence="11">The sequence shown here is derived from an EMBL/GenBank/DDBJ whole genome shotgun (WGS) entry which is preliminary data.</text>
</comment>
<dbReference type="GO" id="GO:0048731">
    <property type="term" value="P:system development"/>
    <property type="evidence" value="ECO:0007669"/>
    <property type="project" value="UniProtKB-ARBA"/>
</dbReference>
<dbReference type="Gene3D" id="2.60.40.10">
    <property type="entry name" value="Immunoglobulins"/>
    <property type="match status" value="1"/>
</dbReference>
<organism evidence="11 12">
    <name type="scientific">Leptosia nina</name>
    <dbReference type="NCBI Taxonomy" id="320188"/>
    <lineage>
        <taxon>Eukaryota</taxon>
        <taxon>Metazoa</taxon>
        <taxon>Ecdysozoa</taxon>
        <taxon>Arthropoda</taxon>
        <taxon>Hexapoda</taxon>
        <taxon>Insecta</taxon>
        <taxon>Pterygota</taxon>
        <taxon>Neoptera</taxon>
        <taxon>Endopterygota</taxon>
        <taxon>Lepidoptera</taxon>
        <taxon>Glossata</taxon>
        <taxon>Ditrysia</taxon>
        <taxon>Papilionoidea</taxon>
        <taxon>Pieridae</taxon>
        <taxon>Pierinae</taxon>
        <taxon>Leptosia</taxon>
    </lineage>
</organism>
<sequence>MLLKCTADGRRIKVNGAPVNPGNVARGMKMTMSTTATMSARVHRKVIRAPHKRPHTGKYLHAGKMAHPGKGHLSGKFAQHSGKFAHLGKFGKLAHYAHTHLLRPPEPCENSNDSGLGPDPVHRLSDAPEDWEQPDAKRRRDNDADVKIECDDANDAYAFAPPAGPASAPAPLDAASAALPLPAIRAGCSISSPTISDSPSRFQEPSYRSCGKLGTTGKLASKYATGGKLSGKLGGKYGGKLAQALARRRALASMTHTGPPGLAAPLTSKSKDGTVELQILCQPESQHRARYQTEGSRGAVKDNSGNGFPIVKLVGYDKPAVLQVFIGTDTGRVAPHMFYQACRVSGKNSTPCKERKEDGTVVIEIDLEPAKNWQVTCDCVGILKERNVDVEHRFGETLGTSGAAGAHAARGKKKSTRCRMVFRTEIVDAAGRTETLQVCSTQIICTQPPGVPEVCRKSLVSCPATGGLELYLLGKNFLKETRVVFRGHHEGRTWEEEVVPDKEFLQQTHLVCCVPPFIRPDISESVNVQVFVRSGGKTSEPHTFLYTPPSLETGPAHCTRHHAHAHQTGEEREARPVAWWGGGAGAGLGGLMPPPAAPTRRASLIVPDPHSPLGLKSEVDETSQQSEGDEREDLPSDSLAVMDLRLKSENPPQQQVGFVSGFDSIKLSPSTSSQSEPQSPIASFSQQLAAIQNQVQTDKMVESVTAAIFNSDGGGQIYVDPPIMPMSQMEQMQQLLSSKTQMDPLETDMKVLNSEMMMTDTTMQTTVLQSTTEQRLMVYNQVQQNREEAYNPFGGMTKMEASQIEQRLAQQSAQMEALVEDAMKATAAILPSDAAKLDEFVNSRVDDHLSGSATSPSTASHASDILLSPNAAVVQRTGELLPMPPSTIPADVILNPQVTPGLLCESNQRIVMPPGPTQEDLMMIPDIPTSVKTPPAAVKSMILNAAAEILTSDSAMNALVKSAISTANIFSNENAGASAVMQASDAQPSVEPTQETPLDAMSQAVSQAVTQAVSQAVSHAVSQAVSQEMTAPVQGLTDMSDQDLLSYINPSTFDQV</sequence>
<evidence type="ECO:0000259" key="10">
    <source>
        <dbReference type="PROSITE" id="PS50254"/>
    </source>
</evidence>
<dbReference type="SUPFAM" id="SSF81296">
    <property type="entry name" value="E set domains"/>
    <property type="match status" value="1"/>
</dbReference>
<evidence type="ECO:0000256" key="6">
    <source>
        <dbReference type="ARBA" id="ARBA00023125"/>
    </source>
</evidence>
<dbReference type="InterPro" id="IPR008366">
    <property type="entry name" value="NFAT"/>
</dbReference>
<keyword evidence="8" id="KW-0539">Nucleus</keyword>
<evidence type="ECO:0000256" key="5">
    <source>
        <dbReference type="ARBA" id="ARBA00023015"/>
    </source>
</evidence>
<dbReference type="InterPro" id="IPR037059">
    <property type="entry name" value="RHD_DNA_bind_dom_sf"/>
</dbReference>
<dbReference type="InterPro" id="IPR032397">
    <property type="entry name" value="RHD_dimer"/>
</dbReference>
<feature type="compositionally biased region" description="Basic and acidic residues" evidence="9">
    <location>
        <begin position="134"/>
        <end position="144"/>
    </location>
</feature>
<dbReference type="PANTHER" id="PTHR12533:SF7">
    <property type="entry name" value="NFAT NUCLEAR FACTOR, ISOFORM B"/>
    <property type="match status" value="1"/>
</dbReference>
<proteinExistence type="predicted"/>
<dbReference type="GO" id="GO:0000978">
    <property type="term" value="F:RNA polymerase II cis-regulatory region sequence-specific DNA binding"/>
    <property type="evidence" value="ECO:0007669"/>
    <property type="project" value="TreeGrafter"/>
</dbReference>
<feature type="region of interest" description="Disordered" evidence="9">
    <location>
        <begin position="104"/>
        <end position="144"/>
    </location>
</feature>
<keyword evidence="5" id="KW-0805">Transcription regulation</keyword>
<dbReference type="GO" id="GO:0005737">
    <property type="term" value="C:cytoplasm"/>
    <property type="evidence" value="ECO:0007669"/>
    <property type="project" value="UniProtKB-SubCell"/>
</dbReference>
<dbReference type="GO" id="GO:0005667">
    <property type="term" value="C:transcription regulator complex"/>
    <property type="evidence" value="ECO:0007669"/>
    <property type="project" value="TreeGrafter"/>
</dbReference>
<dbReference type="SMART" id="SM00429">
    <property type="entry name" value="IPT"/>
    <property type="match status" value="1"/>
</dbReference>
<gene>
    <name evidence="11" type="ORF">LNINA_LOCUS8874</name>
</gene>
<dbReference type="Pfam" id="PF16179">
    <property type="entry name" value="RHD_dimer"/>
    <property type="match status" value="1"/>
</dbReference>
<dbReference type="SUPFAM" id="SSF49417">
    <property type="entry name" value="p53-like transcription factors"/>
    <property type="match status" value="1"/>
</dbReference>
<accession>A0AAV1JN03</accession>
<evidence type="ECO:0000256" key="1">
    <source>
        <dbReference type="ARBA" id="ARBA00004123"/>
    </source>
</evidence>
<protein>
    <recommendedName>
        <fullName evidence="10">RHD domain-containing protein</fullName>
    </recommendedName>
</protein>
<dbReference type="AlphaFoldDB" id="A0AAV1JN03"/>
<evidence type="ECO:0000256" key="3">
    <source>
        <dbReference type="ARBA" id="ARBA00022490"/>
    </source>
</evidence>
<name>A0AAV1JN03_9NEOP</name>
<dbReference type="Gene3D" id="2.60.40.340">
    <property type="entry name" value="Rel homology domain (RHD), DNA-binding domain"/>
    <property type="match status" value="1"/>
</dbReference>
<dbReference type="EMBL" id="CAVLEF010000040">
    <property type="protein sequence ID" value="CAK1549591.1"/>
    <property type="molecule type" value="Genomic_DNA"/>
</dbReference>
<feature type="region of interest" description="Disordered" evidence="9">
    <location>
        <begin position="590"/>
        <end position="636"/>
    </location>
</feature>
<dbReference type="InterPro" id="IPR014756">
    <property type="entry name" value="Ig_E-set"/>
</dbReference>
<evidence type="ECO:0000256" key="8">
    <source>
        <dbReference type="ARBA" id="ARBA00023242"/>
    </source>
</evidence>
<dbReference type="InterPro" id="IPR008967">
    <property type="entry name" value="p53-like_TF_DNA-bd_sf"/>
</dbReference>
<dbReference type="GO" id="GO:0005634">
    <property type="term" value="C:nucleus"/>
    <property type="evidence" value="ECO:0007669"/>
    <property type="project" value="UniProtKB-SubCell"/>
</dbReference>
<feature type="region of interest" description="Disordered" evidence="9">
    <location>
        <begin position="555"/>
        <end position="574"/>
    </location>
</feature>
<evidence type="ECO:0000256" key="9">
    <source>
        <dbReference type="SAM" id="MobiDB-lite"/>
    </source>
</evidence>
<keyword evidence="6" id="KW-0238">DNA-binding</keyword>